<gene>
    <name evidence="1" type="ORF">ENW66_08430</name>
</gene>
<name>A0A7C3MA88_ARCFL</name>
<sequence length="1402" mass="165019">MMNSEFKYADYLDIDEDFQAVFNEEVDRINKNLWKTFIPHEKFIELLNTVIKALQREKPEYSMSIWLHGAYGTGKSHAVFVLKHLLEDPDDEVEEYLKKFSNLFGDTLVKKLMSLRKQGVLVVFRSSAGHIDNALKLLLEVQQSIYDAYRKLSPDFQPTPTLVQNLLKRLNDVTINWDKIIEKHKDKLFDVSTTEDIRLRLERSDIEFVTRFLDVLVEEGIVPIKFADVTELKDWIKEILSQGRISKILFIWDEFSDFFRTDAPIATLQELVHLTKETPFYLLLVTHRRPEHWSETLKEDGKKLIDRFHTIYYTMEPVTVYKLISQLIRPKPGSEYKWEIIHGDIRLKASKFGFEEEIYRILEKEKYTNVEIKDLKSVLPIHPYTAFLASRIAEHFGSMNRTIFKFLKEEDGFIKFLKEYPQEKEFLLTADFLWDFFFVKNEDVLFSDPGLSSLMSLWREYESKLEANELKIFKIIMILFAIRRRGLSEAGLLSPSLMTLRVALSGTVLYSEMEKILSQLEEKKVIKLVRYLRDITILEPSYGVDSEEIEKIKKGISFKDFVKERVSFDEDFGSLRRAKVFVFTSQDILEKSSLSIETKPYEVPIVIVLLEKLEKLSDITDKVRKIAEENPGKIFAISKAELGDSWNIIRENLAYCRYYSQIKKTGDARYHDSLVNSEIKKWKERIKREALTVLVSLDSEILEKHVTGFEGLKKEYEYLVEKVFPYGYRLERSILRDALWNNKNLNSKSIEIGLNLKKLEIEKGKSTTGALKPFRSIFVEDEKIIDEEGNFIESQIEINKDHPLVVMRKEIKELYNSKGQTLDLSEVWKRLQQPPYGLYNCPVGCFVFGLLMREYCRGHYAVDPNNHEVELNYDNMAKIINEVIKGDKIWRIQTISKEERDFCEFLSEAFSLKANTPADAIKLLREKIKSDFRYPLWMLNQILRNDFRKDVSEAVNIVIDYLDLIVKSRLDKSSLEELKEDIKELSKTLNSLDLWERMEVIKILRNMAEKFPEAFRKFAEVNFYNLACLKLPIEELDKTLRERMQEEVYLWEEDKVKDMLNKMAGECKFVNDFGQVIGLEVYFLDELRAKFREKIKKGDFAPLWVFKHRLMDEKENLNFTKIKDILYNKNKTAFEIDFTSIELSGAIKNAFSDMDGAIENWLSSVFSQVDEQILDKLKAEFKLITSKDPEISEEEAKRTLENRLKTIELKVLRDKITSELEEILGYGDFREFMKSKQIPVALVKYLPEFSGSKTEINFEKFVSDLESLENLNEDGLKTILGYLRENKEAIMVLNDSNLSKRALKTFLGQRWYDKLFEESDLVDFLNYLNEKLGDARRWSEKSILENYEKWKKDRYNQRFYPRISEFLEKLDNEKTRKLVKKLSEDPDVGLKIINEIKDLGYD</sequence>
<dbReference type="InterPro" id="IPR027417">
    <property type="entry name" value="P-loop_NTPase"/>
</dbReference>
<proteinExistence type="predicted"/>
<dbReference type="EMBL" id="DTLB01000049">
    <property type="protein sequence ID" value="HFW32954.1"/>
    <property type="molecule type" value="Genomic_DNA"/>
</dbReference>
<organism evidence="1">
    <name type="scientific">Archaeoglobus fulgidus</name>
    <dbReference type="NCBI Taxonomy" id="2234"/>
    <lineage>
        <taxon>Archaea</taxon>
        <taxon>Methanobacteriati</taxon>
        <taxon>Methanobacteriota</taxon>
        <taxon>Archaeoglobi</taxon>
        <taxon>Archaeoglobales</taxon>
        <taxon>Archaeoglobaceae</taxon>
        <taxon>Archaeoglobus</taxon>
    </lineage>
</organism>
<comment type="caution">
    <text evidence="1">The sequence shown here is derived from an EMBL/GenBank/DDBJ whole genome shotgun (WGS) entry which is preliminary data.</text>
</comment>
<evidence type="ECO:0000313" key="1">
    <source>
        <dbReference type="EMBL" id="HFW32954.1"/>
    </source>
</evidence>
<dbReference type="SUPFAM" id="SSF52540">
    <property type="entry name" value="P-loop containing nucleoside triphosphate hydrolases"/>
    <property type="match status" value="1"/>
</dbReference>
<reference evidence="1" key="1">
    <citation type="journal article" date="2020" name="mSystems">
        <title>Genome- and Community-Level Interaction Insights into Carbon Utilization and Element Cycling Functions of Hydrothermarchaeota in Hydrothermal Sediment.</title>
        <authorList>
            <person name="Zhou Z."/>
            <person name="Liu Y."/>
            <person name="Xu W."/>
            <person name="Pan J."/>
            <person name="Luo Z.H."/>
            <person name="Li M."/>
        </authorList>
    </citation>
    <scope>NUCLEOTIDE SEQUENCE [LARGE SCALE GENOMIC DNA]</scope>
    <source>
        <strain evidence="1">SpSt-87</strain>
    </source>
</reference>
<accession>A0A7C3MA88</accession>
<protein>
    <submittedName>
        <fullName evidence="1">Uncharacterized protein</fullName>
    </submittedName>
</protein>